<dbReference type="InParanoid" id="A0A2P5HKN7"/>
<accession>A0A2P5HKN7</accession>
<feature type="transmembrane region" description="Helical" evidence="6">
    <location>
        <begin position="258"/>
        <end position="278"/>
    </location>
</feature>
<feature type="transmembrane region" description="Helical" evidence="6">
    <location>
        <begin position="200"/>
        <end position="219"/>
    </location>
</feature>
<feature type="region of interest" description="Disordered" evidence="5">
    <location>
        <begin position="450"/>
        <end position="471"/>
    </location>
</feature>
<feature type="transmembrane region" description="Helical" evidence="6">
    <location>
        <begin position="172"/>
        <end position="194"/>
    </location>
</feature>
<dbReference type="FunFam" id="1.20.1250.20:FF:000011">
    <property type="entry name" value="MFS multidrug transporter, putative"/>
    <property type="match status" value="1"/>
</dbReference>
<dbReference type="Pfam" id="PF07690">
    <property type="entry name" value="MFS_1"/>
    <property type="match status" value="1"/>
</dbReference>
<dbReference type="InterPro" id="IPR020846">
    <property type="entry name" value="MFS_dom"/>
</dbReference>
<feature type="transmembrane region" description="Helical" evidence="6">
    <location>
        <begin position="231"/>
        <end position="252"/>
    </location>
</feature>
<dbReference type="Proteomes" id="UP000094444">
    <property type="component" value="Unassembled WGS sequence"/>
</dbReference>
<dbReference type="EMBL" id="MAVT02001474">
    <property type="protein sequence ID" value="POS70819.1"/>
    <property type="molecule type" value="Genomic_DNA"/>
</dbReference>
<organism evidence="8 9">
    <name type="scientific">Diaporthe helianthi</name>
    <dbReference type="NCBI Taxonomy" id="158607"/>
    <lineage>
        <taxon>Eukaryota</taxon>
        <taxon>Fungi</taxon>
        <taxon>Dikarya</taxon>
        <taxon>Ascomycota</taxon>
        <taxon>Pezizomycotina</taxon>
        <taxon>Sordariomycetes</taxon>
        <taxon>Sordariomycetidae</taxon>
        <taxon>Diaporthales</taxon>
        <taxon>Diaporthaceae</taxon>
        <taxon>Diaporthe</taxon>
    </lineage>
</organism>
<feature type="transmembrane region" description="Helical" evidence="6">
    <location>
        <begin position="543"/>
        <end position="563"/>
    </location>
</feature>
<dbReference type="PROSITE" id="PS50850">
    <property type="entry name" value="MFS"/>
    <property type="match status" value="1"/>
</dbReference>
<dbReference type="InterPro" id="IPR011701">
    <property type="entry name" value="MFS"/>
</dbReference>
<keyword evidence="2 6" id="KW-0812">Transmembrane</keyword>
<dbReference type="GO" id="GO:0022857">
    <property type="term" value="F:transmembrane transporter activity"/>
    <property type="evidence" value="ECO:0007669"/>
    <property type="project" value="InterPro"/>
</dbReference>
<keyword evidence="3 6" id="KW-1133">Transmembrane helix</keyword>
<dbReference type="OrthoDB" id="6770063at2759"/>
<dbReference type="PANTHER" id="PTHR23502">
    <property type="entry name" value="MAJOR FACILITATOR SUPERFAMILY"/>
    <property type="match status" value="1"/>
</dbReference>
<evidence type="ECO:0000256" key="4">
    <source>
        <dbReference type="ARBA" id="ARBA00023136"/>
    </source>
</evidence>
<evidence type="ECO:0000256" key="1">
    <source>
        <dbReference type="ARBA" id="ARBA00004141"/>
    </source>
</evidence>
<comment type="subcellular location">
    <subcellularLocation>
        <location evidence="1">Membrane</location>
        <topology evidence="1">Multi-pass membrane protein</topology>
    </subcellularLocation>
</comment>
<feature type="compositionally biased region" description="Pro residues" evidence="5">
    <location>
        <begin position="452"/>
        <end position="468"/>
    </location>
</feature>
<sequence>MSTPPRINVEVPRDPSLEDGPWSPQWPDQAFYYNGRPRILLDEEQGGPRSSVETIATPYRAPEPPKDTDLGQQTNEVTTQQQVAWNGPDDPGNPKNWPRSKKWATTMVVSAFTFISPVSSSMVAPALEIMAHDLGITSTVVSAMCLSIFVLAFAIGPLIFGPLSESFGRKPVLLLTNFFYLCFNLGCGFSQTGAQMLVCRFMSGIGGSAPLAVGGGVLTDIWDPHERGKAVGIYSLAPLLGPVIGPLAGGFIAENTTWRWVFYATTITAIVIQFAGVYHMPESHATILLQKRRNRLAKETGNDNLYIAKDKQESLAQAIATSMARPSRLLATQPIVQIIAVYMGYLFGLFYLILSTFPTLYTEVYGQSLGISGLHYISLGLGFTIGAQVNAQITDRLYKKLTAKMYAKMGQGRNPPLQEKKMECNCNCECHSAHGSSLAASPTAINKLAPAGGPPPGGAGGGPSPPGMPRKGRPEFRIPSMFVGSLLIPIGLFWYGWSAQARLHWIMPDIGITIFAAGSITCLQCMQAYVIDSYTRFAASGMAAVIVLRSLAGFGFPLFAPYMYAALGYGWGNSVLGFVSIVVGIPAPYLFWFYGQKLRAKSNGKLGNVF</sequence>
<feature type="transmembrane region" description="Helical" evidence="6">
    <location>
        <begin position="510"/>
        <end position="531"/>
    </location>
</feature>
<evidence type="ECO:0000256" key="5">
    <source>
        <dbReference type="SAM" id="MobiDB-lite"/>
    </source>
</evidence>
<keyword evidence="9" id="KW-1185">Reference proteome</keyword>
<feature type="domain" description="Major facilitator superfamily (MFS) profile" evidence="7">
    <location>
        <begin position="105"/>
        <end position="599"/>
    </location>
</feature>
<feature type="transmembrane region" description="Helical" evidence="6">
    <location>
        <begin position="374"/>
        <end position="391"/>
    </location>
</feature>
<evidence type="ECO:0000313" key="9">
    <source>
        <dbReference type="Proteomes" id="UP000094444"/>
    </source>
</evidence>
<feature type="transmembrane region" description="Helical" evidence="6">
    <location>
        <begin position="575"/>
        <end position="595"/>
    </location>
</feature>
<dbReference type="AlphaFoldDB" id="A0A2P5HKN7"/>
<protein>
    <submittedName>
        <fullName evidence="8">Major facilitator superfamily transporter</fullName>
    </submittedName>
</protein>
<keyword evidence="4 6" id="KW-0472">Membrane</keyword>
<reference evidence="8" key="1">
    <citation type="submission" date="2017-09" db="EMBL/GenBank/DDBJ databases">
        <title>Polyketide synthases of a Diaporthe helianthi virulent isolate.</title>
        <authorList>
            <person name="Baroncelli R."/>
        </authorList>
    </citation>
    <scope>NUCLEOTIDE SEQUENCE [LARGE SCALE GENOMIC DNA]</scope>
    <source>
        <strain evidence="8">7/96</strain>
    </source>
</reference>
<evidence type="ECO:0000256" key="2">
    <source>
        <dbReference type="ARBA" id="ARBA00022692"/>
    </source>
</evidence>
<dbReference type="SUPFAM" id="SSF103473">
    <property type="entry name" value="MFS general substrate transporter"/>
    <property type="match status" value="2"/>
</dbReference>
<evidence type="ECO:0000313" key="8">
    <source>
        <dbReference type="EMBL" id="POS70819.1"/>
    </source>
</evidence>
<feature type="transmembrane region" description="Helical" evidence="6">
    <location>
        <begin position="478"/>
        <end position="498"/>
    </location>
</feature>
<comment type="caution">
    <text evidence="8">The sequence shown here is derived from an EMBL/GenBank/DDBJ whole genome shotgun (WGS) entry which is preliminary data.</text>
</comment>
<evidence type="ECO:0000259" key="7">
    <source>
        <dbReference type="PROSITE" id="PS50850"/>
    </source>
</evidence>
<proteinExistence type="predicted"/>
<dbReference type="Gene3D" id="1.20.1720.10">
    <property type="entry name" value="Multidrug resistance protein D"/>
    <property type="match status" value="1"/>
</dbReference>
<gene>
    <name evidence="8" type="ORF">DHEL01_v210786</name>
</gene>
<feature type="region of interest" description="Disordered" evidence="5">
    <location>
        <begin position="1"/>
        <end position="72"/>
    </location>
</feature>
<name>A0A2P5HKN7_DIAHE</name>
<evidence type="ECO:0000256" key="6">
    <source>
        <dbReference type="SAM" id="Phobius"/>
    </source>
</evidence>
<dbReference type="CDD" id="cd17323">
    <property type="entry name" value="MFS_Tpo1_MDR_like"/>
    <property type="match status" value="1"/>
</dbReference>
<dbReference type="PANTHER" id="PTHR23502:SF143">
    <property type="entry name" value="MULTIDRUG TRANSPORTER, PUTATIVE (AFU_ORTHOLOGUE AFUA_7G04900)-RELATED"/>
    <property type="match status" value="1"/>
</dbReference>
<feature type="transmembrane region" description="Helical" evidence="6">
    <location>
        <begin position="335"/>
        <end position="354"/>
    </location>
</feature>
<dbReference type="InterPro" id="IPR036259">
    <property type="entry name" value="MFS_trans_sf"/>
</dbReference>
<evidence type="ECO:0000256" key="3">
    <source>
        <dbReference type="ARBA" id="ARBA00022989"/>
    </source>
</evidence>
<dbReference type="STRING" id="158607.A0A2P5HKN7"/>
<feature type="transmembrane region" description="Helical" evidence="6">
    <location>
        <begin position="103"/>
        <end position="124"/>
    </location>
</feature>
<feature type="transmembrane region" description="Helical" evidence="6">
    <location>
        <begin position="136"/>
        <end position="160"/>
    </location>
</feature>
<dbReference type="Gene3D" id="1.20.1250.20">
    <property type="entry name" value="MFS general substrate transporter like domains"/>
    <property type="match status" value="1"/>
</dbReference>
<dbReference type="GO" id="GO:0016020">
    <property type="term" value="C:membrane"/>
    <property type="evidence" value="ECO:0007669"/>
    <property type="project" value="UniProtKB-SubCell"/>
</dbReference>